<dbReference type="InterPro" id="IPR016195">
    <property type="entry name" value="Pol/histidinol_Pase-like"/>
</dbReference>
<proteinExistence type="predicted"/>
<dbReference type="EC" id="3.1.3.48" evidence="2"/>
<dbReference type="AlphaFoldDB" id="A0A645D0H3"/>
<dbReference type="Pfam" id="PF19567">
    <property type="entry name" value="CpsB_CapC"/>
    <property type="match status" value="1"/>
</dbReference>
<protein>
    <submittedName>
        <fullName evidence="2">Tyrosine-protein phosphatase YwqE</fullName>
        <ecNumber evidence="2">3.1.3.48</ecNumber>
    </submittedName>
</protein>
<dbReference type="EMBL" id="VSSQ01031422">
    <property type="protein sequence ID" value="MPM82302.1"/>
    <property type="molecule type" value="Genomic_DNA"/>
</dbReference>
<dbReference type="Gene3D" id="3.20.20.140">
    <property type="entry name" value="Metal-dependent hydrolases"/>
    <property type="match status" value="1"/>
</dbReference>
<accession>A0A645D0H3</accession>
<dbReference type="InterPro" id="IPR016667">
    <property type="entry name" value="Caps_polysacc_synth_CpsB/CapC"/>
</dbReference>
<dbReference type="PIRSF" id="PIRSF016557">
    <property type="entry name" value="Caps_synth_CpsB"/>
    <property type="match status" value="1"/>
</dbReference>
<dbReference type="SUPFAM" id="SSF89550">
    <property type="entry name" value="PHP domain-like"/>
    <property type="match status" value="1"/>
</dbReference>
<dbReference type="PANTHER" id="PTHR39181">
    <property type="entry name" value="TYROSINE-PROTEIN PHOSPHATASE YWQE"/>
    <property type="match status" value="1"/>
</dbReference>
<dbReference type="GO" id="GO:0030145">
    <property type="term" value="F:manganese ion binding"/>
    <property type="evidence" value="ECO:0007669"/>
    <property type="project" value="InterPro"/>
</dbReference>
<evidence type="ECO:0000313" key="2">
    <source>
        <dbReference type="EMBL" id="MPM82302.1"/>
    </source>
</evidence>
<comment type="caution">
    <text evidence="2">The sequence shown here is derived from an EMBL/GenBank/DDBJ whole genome shotgun (WGS) entry which is preliminary data.</text>
</comment>
<organism evidence="2">
    <name type="scientific">bioreactor metagenome</name>
    <dbReference type="NCBI Taxonomy" id="1076179"/>
    <lineage>
        <taxon>unclassified sequences</taxon>
        <taxon>metagenomes</taxon>
        <taxon>ecological metagenomes</taxon>
    </lineage>
</organism>
<evidence type="ECO:0000256" key="1">
    <source>
        <dbReference type="ARBA" id="ARBA00022801"/>
    </source>
</evidence>
<sequence length="256" mass="29365">MIDFHSHILPGIDDGAKNMDISLNMLKLSISEGVEHICATPHFIPGEHEINKEIYFSLLTELQSSIGEHINIVSGLEVYIDPKVPELYKEDKIWCINNKKYMLLELPMNDFPLYTEDVFYELRLLGITPILAHPERNLEIMKDEILLKNLIDQGALAQINSGSLRGKYGERVQVCAENLVKKNLIHLVGSDGHNASSRKTKIKEGFEIIERINKPLYDNILLNEKSIILGEDIEILPIKEEKERKSFSIFNIFRKK</sequence>
<dbReference type="GO" id="GO:0004725">
    <property type="term" value="F:protein tyrosine phosphatase activity"/>
    <property type="evidence" value="ECO:0007669"/>
    <property type="project" value="UniProtKB-EC"/>
</dbReference>
<reference evidence="2" key="1">
    <citation type="submission" date="2019-08" db="EMBL/GenBank/DDBJ databases">
        <authorList>
            <person name="Kucharzyk K."/>
            <person name="Murdoch R.W."/>
            <person name="Higgins S."/>
            <person name="Loffler F."/>
        </authorList>
    </citation>
    <scope>NUCLEOTIDE SEQUENCE</scope>
</reference>
<gene>
    <name evidence="2" type="primary">ywqE_8</name>
    <name evidence="2" type="ORF">SDC9_129363</name>
</gene>
<dbReference type="PANTHER" id="PTHR39181:SF1">
    <property type="entry name" value="TYROSINE-PROTEIN PHOSPHATASE YWQE"/>
    <property type="match status" value="1"/>
</dbReference>
<keyword evidence="1 2" id="KW-0378">Hydrolase</keyword>
<name>A0A645D0H3_9ZZZZ</name>